<feature type="compositionally biased region" description="Basic and acidic residues" evidence="1">
    <location>
        <begin position="162"/>
        <end position="174"/>
    </location>
</feature>
<organism evidence="2 3">
    <name type="scientific">Brachybacterium paraconglomeratum</name>
    <dbReference type="NCBI Taxonomy" id="173362"/>
    <lineage>
        <taxon>Bacteria</taxon>
        <taxon>Bacillati</taxon>
        <taxon>Actinomycetota</taxon>
        <taxon>Actinomycetes</taxon>
        <taxon>Micrococcales</taxon>
        <taxon>Dermabacteraceae</taxon>
        <taxon>Brachybacterium</taxon>
    </lineage>
</organism>
<reference evidence="2" key="1">
    <citation type="journal article" date="2021" name="PeerJ">
        <title>Extensive microbial diversity within the chicken gut microbiome revealed by metagenomics and culture.</title>
        <authorList>
            <person name="Gilroy R."/>
            <person name="Ravi A."/>
            <person name="Getino M."/>
            <person name="Pursley I."/>
            <person name="Horton D.L."/>
            <person name="Alikhan N.F."/>
            <person name="Baker D."/>
            <person name="Gharbi K."/>
            <person name="Hall N."/>
            <person name="Watson M."/>
            <person name="Adriaenssens E.M."/>
            <person name="Foster-Nyarko E."/>
            <person name="Jarju S."/>
            <person name="Secka A."/>
            <person name="Antonio M."/>
            <person name="Oren A."/>
            <person name="Chaudhuri R.R."/>
            <person name="La Ragione R."/>
            <person name="Hildebrand F."/>
            <person name="Pallen M.J."/>
        </authorList>
    </citation>
    <scope>NUCLEOTIDE SEQUENCE</scope>
    <source>
        <strain evidence="2">1647</strain>
    </source>
</reference>
<evidence type="ECO:0000313" key="3">
    <source>
        <dbReference type="Proteomes" id="UP000775129"/>
    </source>
</evidence>
<evidence type="ECO:0000256" key="1">
    <source>
        <dbReference type="SAM" id="MobiDB-lite"/>
    </source>
</evidence>
<feature type="compositionally biased region" description="Basic and acidic residues" evidence="1">
    <location>
        <begin position="379"/>
        <end position="441"/>
    </location>
</feature>
<proteinExistence type="predicted"/>
<feature type="compositionally biased region" description="Basic and acidic residues" evidence="1">
    <location>
        <begin position="297"/>
        <end position="342"/>
    </location>
</feature>
<dbReference type="Proteomes" id="UP000775129">
    <property type="component" value="Unassembled WGS sequence"/>
</dbReference>
<feature type="region of interest" description="Disordered" evidence="1">
    <location>
        <begin position="162"/>
        <end position="204"/>
    </location>
</feature>
<dbReference type="EMBL" id="DYWO01000154">
    <property type="protein sequence ID" value="HJF49168.1"/>
    <property type="molecule type" value="Genomic_DNA"/>
</dbReference>
<dbReference type="InterPro" id="IPR024234">
    <property type="entry name" value="DUF3801"/>
</dbReference>
<reference evidence="2" key="2">
    <citation type="submission" date="2021-09" db="EMBL/GenBank/DDBJ databases">
        <authorList>
            <person name="Gilroy R."/>
        </authorList>
    </citation>
    <scope>NUCLEOTIDE SEQUENCE</scope>
    <source>
        <strain evidence="2">1647</strain>
    </source>
</reference>
<gene>
    <name evidence="2" type="ORF">K8W24_05120</name>
</gene>
<comment type="caution">
    <text evidence="2">The sequence shown here is derived from an EMBL/GenBank/DDBJ whole genome shotgun (WGS) entry which is preliminary data.</text>
</comment>
<sequence>MATLDKAEQLEERLVISSSQQGVSATLRLTTETGKRLTRWSGTAVKKTGVGMAHTVAYGHQALSESLREMADGILERAHEKEWGSEVPLEEFTETVDGKREVLELEDNELVEEVRQELRKHNVTFAVEHDDQDRYYLHVRGNDATLIAHALDRAQERLDTLRTRDEPTQDRDEPAQEQAQDTPDREGRQRTTPEKDSPREPYFTTTRFEGEGWASGTVEKSVALKILGAIPADEEIPGRGLTDDMLSPLKDVREWIGQDPDVDQAIAEKFPDLMTPEQLAVARSHDGPTPEQPKVPTPEEKALTAREEAELAQRRDWAEELNAVEDRVQKPVLREQLAETSRDFGPADELDRETLPDGYESITEENARQRGPEPAPTGREPREQERPARGRSDDHRQPERSEGRGRGDAPRRTELDSREQSKATIRDKISAVADRLQRTAGRDAPTQVLGLDAHRKGPTR</sequence>
<dbReference type="AlphaFoldDB" id="A0A921GQ03"/>
<name>A0A921GQ03_9MICO</name>
<accession>A0A921GQ03</accession>
<evidence type="ECO:0000313" key="2">
    <source>
        <dbReference type="EMBL" id="HJF49168.1"/>
    </source>
</evidence>
<feature type="compositionally biased region" description="Basic and acidic residues" evidence="1">
    <location>
        <begin position="182"/>
        <end position="199"/>
    </location>
</feature>
<dbReference type="Pfam" id="PF12687">
    <property type="entry name" value="DUF3801"/>
    <property type="match status" value="1"/>
</dbReference>
<protein>
    <submittedName>
        <fullName evidence="2">Uncharacterized protein</fullName>
    </submittedName>
</protein>
<feature type="region of interest" description="Disordered" evidence="1">
    <location>
        <begin position="281"/>
        <end position="460"/>
    </location>
</feature>